<dbReference type="EMBL" id="ATMH01012406">
    <property type="protein sequence ID" value="EPY15206.1"/>
    <property type="molecule type" value="Genomic_DNA"/>
</dbReference>
<feature type="region of interest" description="Disordered" evidence="2">
    <location>
        <begin position="48"/>
        <end position="83"/>
    </location>
</feature>
<name>S9UKM7_9TRYP</name>
<evidence type="ECO:0000256" key="2">
    <source>
        <dbReference type="SAM" id="MobiDB-lite"/>
    </source>
</evidence>
<evidence type="ECO:0000313" key="4">
    <source>
        <dbReference type="Proteomes" id="UP000015354"/>
    </source>
</evidence>
<dbReference type="Proteomes" id="UP000015354">
    <property type="component" value="Unassembled WGS sequence"/>
</dbReference>
<sequence length="332" mass="36554">MDIATPKALLHVHRVLRQSSDQSLSPTPLRVYGKELFSTPDVHGAHLWNSNTAPPHTRARSHSILSLDNGPTPLRSTPASDDPRLAPCGLGVADADALSNEEEPFSVNLFVPLGSGCLTDHTADRYAELSEAEEDEAEAAAAEAAALYDVIATAQQMLAVPAADALAAARHPALAEEARYWRDKSELLQGQIIEKEMLLQHEYRLRERAARRTRSPSLSDASAADRTLEPLTRDECDARRRLVGAEEEQFFELLGHFLRDVLRRAPLLADMPDLAHYPTILRPGSVVINSALEAELVDLRQQLQAATARIEELSEINAELLWALRGHQNLSK</sequence>
<feature type="coiled-coil region" evidence="1">
    <location>
        <begin position="289"/>
        <end position="316"/>
    </location>
</feature>
<accession>S9UKM7</accession>
<evidence type="ECO:0000256" key="1">
    <source>
        <dbReference type="SAM" id="Coils"/>
    </source>
</evidence>
<keyword evidence="1" id="KW-0175">Coiled coil</keyword>
<keyword evidence="4" id="KW-1185">Reference proteome</keyword>
<organism evidence="3 4">
    <name type="scientific">Strigomonas culicis</name>
    <dbReference type="NCBI Taxonomy" id="28005"/>
    <lineage>
        <taxon>Eukaryota</taxon>
        <taxon>Discoba</taxon>
        <taxon>Euglenozoa</taxon>
        <taxon>Kinetoplastea</taxon>
        <taxon>Metakinetoplastina</taxon>
        <taxon>Trypanosomatida</taxon>
        <taxon>Trypanosomatidae</taxon>
        <taxon>Strigomonadinae</taxon>
        <taxon>Strigomonas</taxon>
    </lineage>
</organism>
<evidence type="ECO:0000313" key="3">
    <source>
        <dbReference type="EMBL" id="EPY15206.1"/>
    </source>
</evidence>
<comment type="caution">
    <text evidence="3">The sequence shown here is derived from an EMBL/GenBank/DDBJ whole genome shotgun (WGS) entry which is preliminary data.</text>
</comment>
<dbReference type="AlphaFoldDB" id="S9UKM7"/>
<proteinExistence type="predicted"/>
<reference evidence="3 4" key="1">
    <citation type="journal article" date="2013" name="PLoS ONE">
        <title>Predicting the Proteins of Angomonas deanei, Strigomonas culicis and Their Respective Endosymbionts Reveals New Aspects of the Trypanosomatidae Family.</title>
        <authorList>
            <person name="Motta M.C."/>
            <person name="Martins A.C."/>
            <person name="de Souza S.S."/>
            <person name="Catta-Preta C.M."/>
            <person name="Silva R."/>
            <person name="Klein C.C."/>
            <person name="de Almeida L.G."/>
            <person name="de Lima Cunha O."/>
            <person name="Ciapina L.P."/>
            <person name="Brocchi M."/>
            <person name="Colabardini A.C."/>
            <person name="de Araujo Lima B."/>
            <person name="Machado C.R."/>
            <person name="de Almeida Soares C.M."/>
            <person name="Probst C.M."/>
            <person name="de Menezes C.B."/>
            <person name="Thompson C.E."/>
            <person name="Bartholomeu D.C."/>
            <person name="Gradia D.F."/>
            <person name="Pavoni D.P."/>
            <person name="Grisard E.C."/>
            <person name="Fantinatti-Garboggini F."/>
            <person name="Marchini F.K."/>
            <person name="Rodrigues-Luiz G.F."/>
            <person name="Wagner G."/>
            <person name="Goldman G.H."/>
            <person name="Fietto J.L."/>
            <person name="Elias M.C."/>
            <person name="Goldman M.H."/>
            <person name="Sagot M.F."/>
            <person name="Pereira M."/>
            <person name="Stoco P.H."/>
            <person name="de Mendonca-Neto R.P."/>
            <person name="Teixeira S.M."/>
            <person name="Maciel T.E."/>
            <person name="de Oliveira Mendes T.A."/>
            <person name="Urmenyi T.P."/>
            <person name="de Souza W."/>
            <person name="Schenkman S."/>
            <person name="de Vasconcelos A.T."/>
        </authorList>
    </citation>
    <scope>NUCLEOTIDE SEQUENCE [LARGE SCALE GENOMIC DNA]</scope>
</reference>
<gene>
    <name evidence="3" type="ORF">STCU_12248</name>
</gene>
<protein>
    <submittedName>
        <fullName evidence="3">Uncharacterized protein</fullName>
    </submittedName>
</protein>